<dbReference type="Proteomes" id="UP000000539">
    <property type="component" value="Chromosome 2"/>
</dbReference>
<dbReference type="AlphaFoldDB" id="A0A8V0X8V5"/>
<gene>
    <name evidence="2" type="primary">C5orf49</name>
</gene>
<accession>A0A8V0X8V5</accession>
<feature type="region of interest" description="Disordered" evidence="1">
    <location>
        <begin position="1"/>
        <end position="40"/>
    </location>
</feature>
<reference evidence="2" key="3">
    <citation type="submission" date="2025-09" db="UniProtKB">
        <authorList>
            <consortium name="Ensembl"/>
        </authorList>
    </citation>
    <scope>IDENTIFICATION</scope>
    <source>
        <strain evidence="2">broiler</strain>
    </source>
</reference>
<dbReference type="Ensembl" id="ENSGALT00010001769.1">
    <property type="protein sequence ID" value="ENSGALP00010000970.1"/>
    <property type="gene ID" value="ENSGALG00010000806.1"/>
</dbReference>
<evidence type="ECO:0000256" key="1">
    <source>
        <dbReference type="SAM" id="MobiDB-lite"/>
    </source>
</evidence>
<sequence>MASPATAGAGEQGGDVEDGGSGLGRRRPPPVSSLSAFSYIPPRREGPAELSYFHRVAQTGGVSTYDSIFKRPEGYNEKLHRCDREHARSRGLNVNDEHIFRVLQAIAIHLNFRNPLQGSRCHNIRHNFQAAKKLKNLLRRMEAFQRPEEHLFIHPALTGLSAAPSIATEMHGFIHRKGLHPQLHVVLPTKHIPTFVLGTQHPHGCGTIALGLSPFARGAQTFA</sequence>
<reference evidence="2" key="2">
    <citation type="submission" date="2025-08" db="UniProtKB">
        <authorList>
            <consortium name="Ensembl"/>
        </authorList>
    </citation>
    <scope>IDENTIFICATION</scope>
    <source>
        <strain evidence="2">broiler</strain>
    </source>
</reference>
<dbReference type="PANTHER" id="PTHR34444">
    <property type="entry name" value="LOC361192"/>
    <property type="match status" value="1"/>
</dbReference>
<evidence type="ECO:0000313" key="2">
    <source>
        <dbReference type="Ensembl" id="ENSGALP00010000970.1"/>
    </source>
</evidence>
<dbReference type="InterPro" id="IPR027901">
    <property type="entry name" value="CFAP90"/>
</dbReference>
<dbReference type="GeneTree" id="ENSGT00390000015121"/>
<keyword evidence="3" id="KW-1185">Reference proteome</keyword>
<name>A0A8V0X8V5_CHICK</name>
<evidence type="ECO:0000313" key="3">
    <source>
        <dbReference type="Proteomes" id="UP000000539"/>
    </source>
</evidence>
<dbReference type="FunCoup" id="A0A8V0X8V5">
    <property type="interactions" value="37"/>
</dbReference>
<organism evidence="2 3">
    <name type="scientific">Gallus gallus</name>
    <name type="common">Chicken</name>
    <dbReference type="NCBI Taxonomy" id="9031"/>
    <lineage>
        <taxon>Eukaryota</taxon>
        <taxon>Metazoa</taxon>
        <taxon>Chordata</taxon>
        <taxon>Craniata</taxon>
        <taxon>Vertebrata</taxon>
        <taxon>Euteleostomi</taxon>
        <taxon>Archelosauria</taxon>
        <taxon>Archosauria</taxon>
        <taxon>Dinosauria</taxon>
        <taxon>Saurischia</taxon>
        <taxon>Theropoda</taxon>
        <taxon>Coelurosauria</taxon>
        <taxon>Aves</taxon>
        <taxon>Neognathae</taxon>
        <taxon>Galloanserae</taxon>
        <taxon>Galliformes</taxon>
        <taxon>Phasianidae</taxon>
        <taxon>Phasianinae</taxon>
        <taxon>Gallus</taxon>
    </lineage>
</organism>
<protein>
    <submittedName>
        <fullName evidence="2">Cilia and flagella associated protein 90</fullName>
    </submittedName>
</protein>
<dbReference type="Pfam" id="PF15074">
    <property type="entry name" value="CFAP90"/>
    <property type="match status" value="1"/>
</dbReference>
<reference evidence="2" key="1">
    <citation type="submission" date="2020-11" db="EMBL/GenBank/DDBJ databases">
        <title>Gallus gallus (Chicken) genome, bGalGal1, GRCg7b, maternal haplotype autosomes + Z &amp; W.</title>
        <authorList>
            <person name="Warren W."/>
            <person name="Formenti G."/>
            <person name="Fedrigo O."/>
            <person name="Haase B."/>
            <person name="Mountcastle J."/>
            <person name="Balacco J."/>
            <person name="Tracey A."/>
            <person name="Schneider V."/>
            <person name="Okimoto R."/>
            <person name="Cheng H."/>
            <person name="Hawken R."/>
            <person name="Howe K."/>
            <person name="Jarvis E.D."/>
        </authorList>
    </citation>
    <scope>NUCLEOTIDE SEQUENCE [LARGE SCALE GENOMIC DNA]</scope>
    <source>
        <strain evidence="2">Broiler</strain>
    </source>
</reference>
<proteinExistence type="predicted"/>
<dbReference type="PANTHER" id="PTHR34444:SF1">
    <property type="entry name" value="CILIA- AND FLAGELLA-ASSOCIATED PROTEIN 90"/>
    <property type="match status" value="1"/>
</dbReference>